<feature type="active site" evidence="9">
    <location>
        <position position="411"/>
    </location>
</feature>
<comment type="catalytic activity">
    <reaction evidence="8">
        <text>L-glutaminyl-[protein] + L-lysyl-[protein] = [protein]-L-lysyl-N(6)-5-L-glutamyl-[protein] + NH4(+)</text>
        <dbReference type="Rhea" id="RHEA:54816"/>
        <dbReference type="Rhea" id="RHEA-COMP:9752"/>
        <dbReference type="Rhea" id="RHEA-COMP:10207"/>
        <dbReference type="Rhea" id="RHEA-COMP:14005"/>
        <dbReference type="ChEBI" id="CHEBI:28938"/>
        <dbReference type="ChEBI" id="CHEBI:29969"/>
        <dbReference type="ChEBI" id="CHEBI:30011"/>
        <dbReference type="ChEBI" id="CHEBI:138370"/>
        <dbReference type="EC" id="2.3.2.13"/>
    </reaction>
</comment>
<feature type="active site" evidence="9">
    <location>
        <position position="329"/>
    </location>
</feature>
<dbReference type="InterPro" id="IPR001102">
    <property type="entry name" value="Transglutaminase_N"/>
</dbReference>
<evidence type="ECO:0000256" key="6">
    <source>
        <dbReference type="ARBA" id="ARBA00023315"/>
    </source>
</evidence>
<keyword evidence="6" id="KW-0012">Acyltransferase</keyword>
<dbReference type="InterPro" id="IPR023608">
    <property type="entry name" value="Transglutaminase_animal"/>
</dbReference>
<dbReference type="SUPFAM" id="SSF49309">
    <property type="entry name" value="Transglutaminase, two C-terminal domains"/>
    <property type="match status" value="2"/>
</dbReference>
<dbReference type="GO" id="GO:0072378">
    <property type="term" value="P:blood coagulation, fibrin clot formation"/>
    <property type="evidence" value="ECO:0007669"/>
    <property type="project" value="TreeGrafter"/>
</dbReference>
<organism evidence="11 12">
    <name type="scientific">Triplophysa rosa</name>
    <name type="common">Cave loach</name>
    <dbReference type="NCBI Taxonomy" id="992332"/>
    <lineage>
        <taxon>Eukaryota</taxon>
        <taxon>Metazoa</taxon>
        <taxon>Chordata</taxon>
        <taxon>Craniata</taxon>
        <taxon>Vertebrata</taxon>
        <taxon>Euteleostomi</taxon>
        <taxon>Actinopterygii</taxon>
        <taxon>Neopterygii</taxon>
        <taxon>Teleostei</taxon>
        <taxon>Ostariophysi</taxon>
        <taxon>Cypriniformes</taxon>
        <taxon>Nemacheilidae</taxon>
        <taxon>Triplophysa</taxon>
    </lineage>
</organism>
<keyword evidence="4" id="KW-0479">Metal-binding</keyword>
<dbReference type="EC" id="2.3.2.13" evidence="7"/>
<dbReference type="GO" id="GO:0007399">
    <property type="term" value="P:nervous system development"/>
    <property type="evidence" value="ECO:0007669"/>
    <property type="project" value="UniProtKB-ARBA"/>
</dbReference>
<name>A0A9W7T8Z1_TRIRA</name>
<accession>A0A9W7T8Z1</accession>
<evidence type="ECO:0000256" key="7">
    <source>
        <dbReference type="ARBA" id="ARBA00024222"/>
    </source>
</evidence>
<dbReference type="InterPro" id="IPR013783">
    <property type="entry name" value="Ig-like_fold"/>
</dbReference>
<evidence type="ECO:0000256" key="9">
    <source>
        <dbReference type="PIRSR" id="PIRSR000459-1"/>
    </source>
</evidence>
<evidence type="ECO:0000256" key="3">
    <source>
        <dbReference type="ARBA" id="ARBA00022679"/>
    </source>
</evidence>
<dbReference type="GO" id="GO:0046872">
    <property type="term" value="F:metal ion binding"/>
    <property type="evidence" value="ECO:0007669"/>
    <property type="project" value="UniProtKB-KW"/>
</dbReference>
<evidence type="ECO:0000256" key="1">
    <source>
        <dbReference type="ARBA" id="ARBA00001913"/>
    </source>
</evidence>
<evidence type="ECO:0000256" key="8">
    <source>
        <dbReference type="ARBA" id="ARBA00051843"/>
    </source>
</evidence>
<dbReference type="InterPro" id="IPR036238">
    <property type="entry name" value="Transglutaminase_C_sf"/>
</dbReference>
<dbReference type="GO" id="GO:0003810">
    <property type="term" value="F:protein-glutamine gamma-glutamyltransferase activity"/>
    <property type="evidence" value="ECO:0007669"/>
    <property type="project" value="UniProtKB-EC"/>
</dbReference>
<dbReference type="InterPro" id="IPR050779">
    <property type="entry name" value="Transglutaminase"/>
</dbReference>
<evidence type="ECO:0000313" key="11">
    <source>
        <dbReference type="EMBL" id="KAI7792659.1"/>
    </source>
</evidence>
<dbReference type="FunFam" id="2.60.40.10:FF:000171">
    <property type="entry name" value="protein-glutamine gamma-glutamyltransferase 6"/>
    <property type="match status" value="1"/>
</dbReference>
<dbReference type="Proteomes" id="UP001059041">
    <property type="component" value="Linkage Group LG23"/>
</dbReference>
<protein>
    <recommendedName>
        <fullName evidence="7">protein-glutamine gamma-glutamyltransferase</fullName>
        <ecNumber evidence="7">2.3.2.13</ecNumber>
    </recommendedName>
</protein>
<comment type="caution">
    <text evidence="11">The sequence shown here is derived from an EMBL/GenBank/DDBJ whole genome shotgun (WGS) entry which is preliminary data.</text>
</comment>
<dbReference type="PIRSF" id="PIRSF000459">
    <property type="entry name" value="TGM_EBP42"/>
    <property type="match status" value="1"/>
</dbReference>
<proteinExistence type="inferred from homology"/>
<dbReference type="InterPro" id="IPR008958">
    <property type="entry name" value="Transglutaminase_C"/>
</dbReference>
<dbReference type="SUPFAM" id="SSF81296">
    <property type="entry name" value="E set domains"/>
    <property type="match status" value="1"/>
</dbReference>
<dbReference type="InterPro" id="IPR038765">
    <property type="entry name" value="Papain-like_cys_pep_sf"/>
</dbReference>
<keyword evidence="12" id="KW-1185">Reference proteome</keyword>
<evidence type="ECO:0000256" key="2">
    <source>
        <dbReference type="ARBA" id="ARBA00005968"/>
    </source>
</evidence>
<dbReference type="AlphaFoldDB" id="A0A9W7T8Z1"/>
<evidence type="ECO:0000313" key="12">
    <source>
        <dbReference type="Proteomes" id="UP001059041"/>
    </source>
</evidence>
<comment type="similarity">
    <text evidence="2">Belongs to the transglutaminase superfamily. Transglutaminase family.</text>
</comment>
<dbReference type="PANTHER" id="PTHR11590:SF42">
    <property type="entry name" value="COAGULATION FACTOR XIII A CHAIN"/>
    <property type="match status" value="1"/>
</dbReference>
<keyword evidence="5" id="KW-0106">Calcium</keyword>
<dbReference type="EMBL" id="JAFHDT010000023">
    <property type="protein sequence ID" value="KAI7792659.1"/>
    <property type="molecule type" value="Genomic_DNA"/>
</dbReference>
<dbReference type="Pfam" id="PF00927">
    <property type="entry name" value="Transglut_C"/>
    <property type="match status" value="2"/>
</dbReference>
<evidence type="ECO:0000259" key="10">
    <source>
        <dbReference type="SMART" id="SM00460"/>
    </source>
</evidence>
<dbReference type="PANTHER" id="PTHR11590">
    <property type="entry name" value="PROTEIN-GLUTAMINE GAMMA-GLUTAMYLTRANSFERASE"/>
    <property type="match status" value="1"/>
</dbReference>
<reference evidence="11" key="1">
    <citation type="submission" date="2021-02" db="EMBL/GenBank/DDBJ databases">
        <title>Comparative genomics reveals that relaxation of natural selection precedes convergent phenotypic evolution of cavefish.</title>
        <authorList>
            <person name="Peng Z."/>
        </authorList>
    </citation>
    <scope>NUCLEOTIDE SEQUENCE</scope>
    <source>
        <tissue evidence="11">Muscle</tissue>
    </source>
</reference>
<dbReference type="InterPro" id="IPR002931">
    <property type="entry name" value="Transglutaminase-like"/>
</dbReference>
<dbReference type="Gene3D" id="2.60.40.10">
    <property type="entry name" value="Immunoglobulins"/>
    <property type="match status" value="3"/>
</dbReference>
<keyword evidence="3" id="KW-0808">Transferase</keyword>
<dbReference type="InterPro" id="IPR014756">
    <property type="entry name" value="Ig_E-set"/>
</dbReference>
<sequence length="735" mass="82536">MYHNLRGFKYLYRKQEKNRGRITIAKSNSDEVNPPEFKPLDDGVSPRAPCKVIFPFLSSPPFSVLGVDMRIADNKKVHNTGRFKNSNLIVRRNKEFIIDIRFNRPFNKMQDNVEVEFLIGGSPNENRGTYIIVSFGKDIGEMIWKCRVLNTQGNDVTVGITPDPSCIVGRFRTFVAVVSGLGKQRTPKNPDTDVYVLFNAWDPADQVYLSKESDRQEYVLNDVGVIYNGEFNNMSSRPWNYGQFEEGVLDACLLVLDAGKVPLVYRGNATEVVRQGSALMNSQDDDGVLVGNWSGDYSIGTSPTAWTGSTEILLKYAREGGVPVCFAQCWGFAGVLNTFLRCLGIPARVITNYCSAHDNTGNLKTDIMLDEDGKVNKSRTRDSVWNYHCWNEVYMTRPDLPQKFSGWQVVDCTPQETSDGLYRCGPTSVSAIKDGELSYPFDAKFVFAELNSDVIYHQIDKYGKTKILHVDTAYVGKLIVTKRINSNQYEDITSNYKYPEGSKSDKQSMQMAESRGVPLRDYEPPAEAGVDIQLQADTVKMGEDFKLTMYIKNQSSKRCTIDATITGSVVFYTGVTSTTIKQETRKATVEAWKTEKLLIDIRATEYMPHLVEQSNLLFVVKGSIEETGASLTTMRVVTLRTPELTIRVSGSPRVGKAFTVIVEFRNPYNFALENVQFRLDSPGLIKTKFKSYKEILPGGVMQYTESITPLNPGKRVLIAGLDCARLRQPSPHPPE</sequence>
<dbReference type="FunFam" id="3.90.260.10:FF:000001">
    <property type="entry name" value="Protein-glutamine gamma-glutamyltransferase 2"/>
    <property type="match status" value="1"/>
</dbReference>
<dbReference type="Pfam" id="PF01841">
    <property type="entry name" value="Transglut_core"/>
    <property type="match status" value="1"/>
</dbReference>
<gene>
    <name evidence="11" type="ORF">IRJ41_019042</name>
</gene>
<evidence type="ECO:0000256" key="4">
    <source>
        <dbReference type="ARBA" id="ARBA00022723"/>
    </source>
</evidence>
<dbReference type="Gene3D" id="3.90.260.10">
    <property type="entry name" value="Transglutaminase-like"/>
    <property type="match status" value="1"/>
</dbReference>
<feature type="active site" evidence="9">
    <location>
        <position position="388"/>
    </location>
</feature>
<evidence type="ECO:0000256" key="5">
    <source>
        <dbReference type="ARBA" id="ARBA00022837"/>
    </source>
</evidence>
<dbReference type="InterPro" id="IPR036985">
    <property type="entry name" value="Transglutaminase-like_sf"/>
</dbReference>
<comment type="cofactor">
    <cofactor evidence="1">
        <name>Ca(2+)</name>
        <dbReference type="ChEBI" id="CHEBI:29108"/>
    </cofactor>
</comment>
<feature type="domain" description="Transglutaminase-like" evidence="10">
    <location>
        <begin position="321"/>
        <end position="414"/>
    </location>
</feature>
<dbReference type="SMART" id="SM00460">
    <property type="entry name" value="TGc"/>
    <property type="match status" value="1"/>
</dbReference>
<dbReference type="Pfam" id="PF00868">
    <property type="entry name" value="Transglut_N"/>
    <property type="match status" value="1"/>
</dbReference>
<dbReference type="SUPFAM" id="SSF54001">
    <property type="entry name" value="Cysteine proteinases"/>
    <property type="match status" value="1"/>
</dbReference>